<dbReference type="Gene3D" id="3.40.190.290">
    <property type="match status" value="1"/>
</dbReference>
<gene>
    <name evidence="6" type="ORF">CYD53_105300</name>
</gene>
<evidence type="ECO:0000259" key="5">
    <source>
        <dbReference type="PROSITE" id="PS50931"/>
    </source>
</evidence>
<dbReference type="Pfam" id="PF03466">
    <property type="entry name" value="LysR_substrate"/>
    <property type="match status" value="1"/>
</dbReference>
<dbReference type="Gene3D" id="1.10.10.10">
    <property type="entry name" value="Winged helix-like DNA-binding domain superfamily/Winged helix DNA-binding domain"/>
    <property type="match status" value="1"/>
</dbReference>
<dbReference type="InterPro" id="IPR005119">
    <property type="entry name" value="LysR_subst-bd"/>
</dbReference>
<dbReference type="RefSeq" id="WP_103718238.1">
    <property type="nucleotide sequence ID" value="NZ_PQFZ01000005.1"/>
</dbReference>
<dbReference type="AlphaFoldDB" id="A0A2S4MDD8"/>
<dbReference type="InterPro" id="IPR000847">
    <property type="entry name" value="LysR_HTH_N"/>
</dbReference>
<keyword evidence="7" id="KW-1185">Reference proteome</keyword>
<name>A0A2S4MDD8_9HYPH</name>
<dbReference type="PROSITE" id="PS50931">
    <property type="entry name" value="HTH_LYSR"/>
    <property type="match status" value="1"/>
</dbReference>
<dbReference type="FunFam" id="1.10.10.10:FF:000001">
    <property type="entry name" value="LysR family transcriptional regulator"/>
    <property type="match status" value="1"/>
</dbReference>
<sequence>MKEQIGFERLAGLLAFARAGSSGSFTSAARSLGVSPSAVSKSIQRLEKRLGVSLFTRTTRALTLTPEGRELHDRALKLLQDVEEIEQIATAVRSDPSGLLRVAASLPIGLHLIAPSLPAFRRAHPQVTIDLRLDDHLVDIVEQGIDVAVRIGDLADSRLSSLRLTPLRLCAFASPAYLAARGVPRHPDELESHETVNLRYKSSGQAFRWPFRLGEREVEIIPPSSVIVDASEAVLACLVAGGGIGICAAFIAAPYVRRGELAPVLAEYSVQRHALTALWPENRGINPAVRAFLTHLKNISRHV</sequence>
<keyword evidence="3" id="KW-0238">DNA-binding</keyword>
<dbReference type="PANTHER" id="PTHR30537:SF5">
    <property type="entry name" value="HTH-TYPE TRANSCRIPTIONAL ACTIVATOR TTDR-RELATED"/>
    <property type="match status" value="1"/>
</dbReference>
<dbReference type="GO" id="GO:0003677">
    <property type="term" value="F:DNA binding"/>
    <property type="evidence" value="ECO:0007669"/>
    <property type="project" value="UniProtKB-KW"/>
</dbReference>
<dbReference type="InterPro" id="IPR058163">
    <property type="entry name" value="LysR-type_TF_proteobact-type"/>
</dbReference>
<dbReference type="OrthoDB" id="9786526at2"/>
<dbReference type="InterPro" id="IPR036388">
    <property type="entry name" value="WH-like_DNA-bd_sf"/>
</dbReference>
<feature type="domain" description="HTH lysR-type" evidence="5">
    <location>
        <begin position="8"/>
        <end position="65"/>
    </location>
</feature>
<dbReference type="CDD" id="cd08422">
    <property type="entry name" value="PBP2_CrgA_like"/>
    <property type="match status" value="1"/>
</dbReference>
<evidence type="ECO:0000313" key="7">
    <source>
        <dbReference type="Proteomes" id="UP000236919"/>
    </source>
</evidence>
<keyword evidence="2" id="KW-0805">Transcription regulation</keyword>
<dbReference type="Proteomes" id="UP000236919">
    <property type="component" value="Unassembled WGS sequence"/>
</dbReference>
<accession>A0A2S4MDD8</accession>
<protein>
    <submittedName>
        <fullName evidence="6">LysR family transcriptional regulator</fullName>
    </submittedName>
</protein>
<evidence type="ECO:0000256" key="1">
    <source>
        <dbReference type="ARBA" id="ARBA00009437"/>
    </source>
</evidence>
<dbReference type="PRINTS" id="PR00039">
    <property type="entry name" value="HTHLYSR"/>
</dbReference>
<keyword evidence="4" id="KW-0804">Transcription</keyword>
<evidence type="ECO:0000313" key="6">
    <source>
        <dbReference type="EMBL" id="POR52635.1"/>
    </source>
</evidence>
<reference evidence="6 7" key="1">
    <citation type="submission" date="2018-01" db="EMBL/GenBank/DDBJ databases">
        <title>Genomic Encyclopedia of Type Strains, Phase III (KMG-III): the genomes of soil and plant-associated and newly described type strains.</title>
        <authorList>
            <person name="Whitman W."/>
        </authorList>
    </citation>
    <scope>NUCLEOTIDE SEQUENCE [LARGE SCALE GENOMIC DNA]</scope>
    <source>
        <strain evidence="6 7">1131</strain>
    </source>
</reference>
<dbReference type="SUPFAM" id="SSF53850">
    <property type="entry name" value="Periplasmic binding protein-like II"/>
    <property type="match status" value="1"/>
</dbReference>
<proteinExistence type="inferred from homology"/>
<evidence type="ECO:0000256" key="2">
    <source>
        <dbReference type="ARBA" id="ARBA00023015"/>
    </source>
</evidence>
<dbReference type="PANTHER" id="PTHR30537">
    <property type="entry name" value="HTH-TYPE TRANSCRIPTIONAL REGULATOR"/>
    <property type="match status" value="1"/>
</dbReference>
<dbReference type="InterPro" id="IPR036390">
    <property type="entry name" value="WH_DNA-bd_sf"/>
</dbReference>
<evidence type="ECO:0000256" key="3">
    <source>
        <dbReference type="ARBA" id="ARBA00023125"/>
    </source>
</evidence>
<evidence type="ECO:0000256" key="4">
    <source>
        <dbReference type="ARBA" id="ARBA00023163"/>
    </source>
</evidence>
<organism evidence="6 7">
    <name type="scientific">Bosea psychrotolerans</name>
    <dbReference type="NCBI Taxonomy" id="1871628"/>
    <lineage>
        <taxon>Bacteria</taxon>
        <taxon>Pseudomonadati</taxon>
        <taxon>Pseudomonadota</taxon>
        <taxon>Alphaproteobacteria</taxon>
        <taxon>Hyphomicrobiales</taxon>
        <taxon>Boseaceae</taxon>
        <taxon>Bosea</taxon>
    </lineage>
</organism>
<dbReference type="Pfam" id="PF00126">
    <property type="entry name" value="HTH_1"/>
    <property type="match status" value="1"/>
</dbReference>
<dbReference type="EMBL" id="PQFZ01000005">
    <property type="protein sequence ID" value="POR52635.1"/>
    <property type="molecule type" value="Genomic_DNA"/>
</dbReference>
<comment type="similarity">
    <text evidence="1">Belongs to the LysR transcriptional regulatory family.</text>
</comment>
<dbReference type="SUPFAM" id="SSF46785">
    <property type="entry name" value="Winged helix' DNA-binding domain"/>
    <property type="match status" value="1"/>
</dbReference>
<comment type="caution">
    <text evidence="6">The sequence shown here is derived from an EMBL/GenBank/DDBJ whole genome shotgun (WGS) entry which is preliminary data.</text>
</comment>
<dbReference type="GO" id="GO:0003700">
    <property type="term" value="F:DNA-binding transcription factor activity"/>
    <property type="evidence" value="ECO:0007669"/>
    <property type="project" value="InterPro"/>
</dbReference>